<proteinExistence type="predicted"/>
<evidence type="ECO:0000313" key="1">
    <source>
        <dbReference type="EMBL" id="ADD96193.1"/>
    </source>
</evidence>
<sequence length="65" mass="7400">MGILSPQRNHQVDDSTHFTNTRVLIDPRVIAEVERKKPIGVNRTSWVNLLLQRAIASEPEPLARD</sequence>
<name>D6PKE2_9ZZZZ</name>
<dbReference type="AlphaFoldDB" id="D6PKE2"/>
<protein>
    <submittedName>
        <fullName evidence="1">Uncharacterized protein</fullName>
    </submittedName>
</protein>
<accession>D6PKE2</accession>
<reference evidence="1" key="1">
    <citation type="journal article" date="2010" name="ISME J.">
        <title>Metagenome of the Mediterranean deep chlorophyll maximum studied by direct and fosmid library 454 pyrosequencing.</title>
        <authorList>
            <person name="Ghai R."/>
            <person name="Martin-Cuadrado A.B."/>
            <person name="Molto A.G."/>
            <person name="Heredia I.G."/>
            <person name="Cabrera R."/>
            <person name="Martin J."/>
            <person name="Verdu M."/>
            <person name="Deschamps P."/>
            <person name="Moreira D."/>
            <person name="Lopez-Garcia P."/>
            <person name="Mira A."/>
            <person name="Rodriguez-Valera F."/>
        </authorList>
    </citation>
    <scope>NUCLEOTIDE SEQUENCE</scope>
</reference>
<organism evidence="1">
    <name type="scientific">uncultured organism MedDCM-OCT-S05-C26</name>
    <dbReference type="NCBI Taxonomy" id="743623"/>
    <lineage>
        <taxon>unclassified sequences</taxon>
        <taxon>environmental samples</taxon>
    </lineage>
</organism>
<dbReference type="EMBL" id="GU943124">
    <property type="protein sequence ID" value="ADD96193.1"/>
    <property type="molecule type" value="Genomic_DNA"/>
</dbReference>